<dbReference type="OrthoDB" id="7841631at2759"/>
<feature type="chain" id="PRO_5003431988" evidence="1">
    <location>
        <begin position="20"/>
        <end position="198"/>
    </location>
</feature>
<proteinExistence type="evidence at transcript level"/>
<dbReference type="VEuPathDB" id="VectorBase:FBgn0051606"/>
<accession>G2J5W9</accession>
<name>G2J5W9_DROME</name>
<feature type="signal peptide" evidence="1">
    <location>
        <begin position="1"/>
        <end position="19"/>
    </location>
</feature>
<dbReference type="EMBL" id="BT128826">
    <property type="protein sequence ID" value="AEM92657.1"/>
    <property type="molecule type" value="mRNA"/>
</dbReference>
<protein>
    <submittedName>
        <fullName evidence="2">FI15332p1</fullName>
    </submittedName>
</protein>
<keyword evidence="1" id="KW-0732">Signal</keyword>
<gene>
    <name evidence="2" type="primary">CG31606-RB</name>
</gene>
<organism evidence="2">
    <name type="scientific">Drosophila melanogaster</name>
    <name type="common">Fruit fly</name>
    <dbReference type="NCBI Taxonomy" id="7227"/>
    <lineage>
        <taxon>Eukaryota</taxon>
        <taxon>Metazoa</taxon>
        <taxon>Ecdysozoa</taxon>
        <taxon>Arthropoda</taxon>
        <taxon>Hexapoda</taxon>
        <taxon>Insecta</taxon>
        <taxon>Pterygota</taxon>
        <taxon>Neoptera</taxon>
        <taxon>Endopterygota</taxon>
        <taxon>Diptera</taxon>
        <taxon>Brachycera</taxon>
        <taxon>Muscomorpha</taxon>
        <taxon>Ephydroidea</taxon>
        <taxon>Drosophilidae</taxon>
        <taxon>Drosophila</taxon>
        <taxon>Sophophora</taxon>
    </lineage>
</organism>
<dbReference type="AlphaFoldDB" id="G2J5W9"/>
<sequence length="198" mass="22980">KMSFPRIIFFLVLLAFARSDPVERNTEAICQFFQHVRAFQADWWEDSVILMKRMLEEMVNALEPYIEYAEYRKTMQDYLEHGKTIVTSSRLEDKMAFVQGFNEHGDQPTLVGSPSKRQALTRPLNHFQSNMISKVFTEFHKKLIKAADDLERVVRFPDNSARGELFGLLEQYRASGIGSMTEEIASRILALKDNYQCA</sequence>
<dbReference type="ExpressionAtlas" id="G2J5W9">
    <property type="expression patterns" value="baseline and differential"/>
</dbReference>
<dbReference type="Bgee" id="FBgn0051606">
    <property type="expression patterns" value="Expressed in fat body cell in dorsal vessel heart and 12 other cell types or tissues"/>
</dbReference>
<evidence type="ECO:0000256" key="1">
    <source>
        <dbReference type="SAM" id="SignalP"/>
    </source>
</evidence>
<evidence type="ECO:0000313" key="2">
    <source>
        <dbReference type="EMBL" id="AEM92657.1"/>
    </source>
</evidence>
<feature type="non-terminal residue" evidence="2">
    <location>
        <position position="1"/>
    </location>
</feature>
<reference evidence="2" key="1">
    <citation type="submission" date="2011-08" db="EMBL/GenBank/DDBJ databases">
        <authorList>
            <person name="Carlson J."/>
            <person name="Booth B."/>
            <person name="Frise E."/>
            <person name="Park S."/>
            <person name="Wan K."/>
            <person name="Yu C."/>
            <person name="Celniker S."/>
        </authorList>
    </citation>
    <scope>NUCLEOTIDE SEQUENCE</scope>
</reference>
<dbReference type="HOGENOM" id="CLU_119704_0_0_1"/>